<dbReference type="EMBL" id="CVRI01000054">
    <property type="protein sequence ID" value="CRL00827.1"/>
    <property type="molecule type" value="Genomic_DNA"/>
</dbReference>
<protein>
    <submittedName>
        <fullName evidence="1">CLUMA_CG014078, isoform A</fullName>
    </submittedName>
</protein>
<name>A0A1J1IKR9_9DIPT</name>
<accession>A0A1J1IKR9</accession>
<dbReference type="Proteomes" id="UP000183832">
    <property type="component" value="Unassembled WGS sequence"/>
</dbReference>
<gene>
    <name evidence="1" type="ORF">CLUMA_CG014078</name>
</gene>
<sequence>MKRTFLQLKSAMKCLSLESERESALQNSIFTSNDNNCFCLTFTLFALKRLLMAFASMRICLQTKLKETDSRLDSE</sequence>
<dbReference type="AlphaFoldDB" id="A0A1J1IKR9"/>
<keyword evidence="2" id="KW-1185">Reference proteome</keyword>
<evidence type="ECO:0000313" key="2">
    <source>
        <dbReference type="Proteomes" id="UP000183832"/>
    </source>
</evidence>
<evidence type="ECO:0000313" key="1">
    <source>
        <dbReference type="EMBL" id="CRL00827.1"/>
    </source>
</evidence>
<organism evidence="1 2">
    <name type="scientific">Clunio marinus</name>
    <dbReference type="NCBI Taxonomy" id="568069"/>
    <lineage>
        <taxon>Eukaryota</taxon>
        <taxon>Metazoa</taxon>
        <taxon>Ecdysozoa</taxon>
        <taxon>Arthropoda</taxon>
        <taxon>Hexapoda</taxon>
        <taxon>Insecta</taxon>
        <taxon>Pterygota</taxon>
        <taxon>Neoptera</taxon>
        <taxon>Endopterygota</taxon>
        <taxon>Diptera</taxon>
        <taxon>Nematocera</taxon>
        <taxon>Chironomoidea</taxon>
        <taxon>Chironomidae</taxon>
        <taxon>Clunio</taxon>
    </lineage>
</organism>
<proteinExistence type="predicted"/>
<reference evidence="1 2" key="1">
    <citation type="submission" date="2015-04" db="EMBL/GenBank/DDBJ databases">
        <authorList>
            <person name="Syromyatnikov M.Y."/>
            <person name="Popov V.N."/>
        </authorList>
    </citation>
    <scope>NUCLEOTIDE SEQUENCE [LARGE SCALE GENOMIC DNA]</scope>
</reference>